<dbReference type="InterPro" id="IPR036237">
    <property type="entry name" value="Xyl_isomerase-like_sf"/>
</dbReference>
<dbReference type="EMBL" id="JACRSS010000001">
    <property type="protein sequence ID" value="MBC8537554.1"/>
    <property type="molecule type" value="Genomic_DNA"/>
</dbReference>
<name>A0A926DHU8_9FIRM</name>
<evidence type="ECO:0000259" key="1">
    <source>
        <dbReference type="Pfam" id="PF01261"/>
    </source>
</evidence>
<gene>
    <name evidence="2" type="ORF">H8693_01235</name>
</gene>
<dbReference type="AlphaFoldDB" id="A0A926DHU8"/>
<feature type="domain" description="Xylose isomerase-like TIM barrel" evidence="1">
    <location>
        <begin position="26"/>
        <end position="256"/>
    </location>
</feature>
<keyword evidence="3" id="KW-1185">Reference proteome</keyword>
<dbReference type="Pfam" id="PF01261">
    <property type="entry name" value="AP_endonuc_2"/>
    <property type="match status" value="1"/>
</dbReference>
<accession>A0A926DHU8</accession>
<dbReference type="InterPro" id="IPR050312">
    <property type="entry name" value="IolE/XylAMocC-like"/>
</dbReference>
<dbReference type="PANTHER" id="PTHR12110">
    <property type="entry name" value="HYDROXYPYRUVATE ISOMERASE"/>
    <property type="match status" value="1"/>
</dbReference>
<keyword evidence="2" id="KW-0413">Isomerase</keyword>
<reference evidence="2" key="1">
    <citation type="submission" date="2020-08" db="EMBL/GenBank/DDBJ databases">
        <title>Genome public.</title>
        <authorList>
            <person name="Liu C."/>
            <person name="Sun Q."/>
        </authorList>
    </citation>
    <scope>NUCLEOTIDE SEQUENCE</scope>
    <source>
        <strain evidence="2">NSJ-63</strain>
    </source>
</reference>
<dbReference type="Proteomes" id="UP000617951">
    <property type="component" value="Unassembled WGS sequence"/>
</dbReference>
<evidence type="ECO:0000313" key="2">
    <source>
        <dbReference type="EMBL" id="MBC8537554.1"/>
    </source>
</evidence>
<proteinExistence type="predicted"/>
<organism evidence="2 3">
    <name type="scientific">Guopingia tenuis</name>
    <dbReference type="NCBI Taxonomy" id="2763656"/>
    <lineage>
        <taxon>Bacteria</taxon>
        <taxon>Bacillati</taxon>
        <taxon>Bacillota</taxon>
        <taxon>Clostridia</taxon>
        <taxon>Christensenellales</taxon>
        <taxon>Christensenellaceae</taxon>
        <taxon>Guopingia</taxon>
    </lineage>
</organism>
<evidence type="ECO:0000313" key="3">
    <source>
        <dbReference type="Proteomes" id="UP000617951"/>
    </source>
</evidence>
<dbReference type="SUPFAM" id="SSF51658">
    <property type="entry name" value="Xylose isomerase-like"/>
    <property type="match status" value="1"/>
</dbReference>
<dbReference type="InterPro" id="IPR013022">
    <property type="entry name" value="Xyl_isomerase-like_TIM-brl"/>
</dbReference>
<sequence length="279" mass="32001">MVQFGISTACFFGTEYVEDAIEKIGRQGCKTIEVFLNTFSEYEEEYIREIRGRIDAYGMKVCSVHPHGVQYEPQLFSPYSRSTRDAEAIYRRVLRAAQLLGASNYILHGGLFFKPALKNAVNFARIGPIVSHMADVAKEYGIRLAYENVHWCWFQRPDFATEIQKYVESDNLYFNFDIKQAAQSGFPPMSYLEPMGNRLVSIHVCDYIANPPYWNPCMPFRGQMDFAALRSYLQDTGFAGSMVMEVYSGNYRDEAELFATYRQMVDYFTAPADISQSSL</sequence>
<protein>
    <submittedName>
        <fullName evidence="2">Sugar phosphate isomerase/epimerase</fullName>
    </submittedName>
</protein>
<dbReference type="RefSeq" id="WP_249279456.1">
    <property type="nucleotide sequence ID" value="NZ_JACRSS010000001.1"/>
</dbReference>
<dbReference type="Gene3D" id="3.20.20.150">
    <property type="entry name" value="Divalent-metal-dependent TIM barrel enzymes"/>
    <property type="match status" value="1"/>
</dbReference>
<dbReference type="GO" id="GO:0016853">
    <property type="term" value="F:isomerase activity"/>
    <property type="evidence" value="ECO:0007669"/>
    <property type="project" value="UniProtKB-KW"/>
</dbReference>
<comment type="caution">
    <text evidence="2">The sequence shown here is derived from an EMBL/GenBank/DDBJ whole genome shotgun (WGS) entry which is preliminary data.</text>
</comment>